<protein>
    <submittedName>
        <fullName evidence="1">Uncharacterized protein</fullName>
    </submittedName>
</protein>
<proteinExistence type="predicted"/>
<gene>
    <name evidence="1" type="ORF">CLIB1444_19S00254</name>
</gene>
<evidence type="ECO:0000313" key="1">
    <source>
        <dbReference type="EMBL" id="CAH6723713.1"/>
    </source>
</evidence>
<dbReference type="EMBL" id="CALSDN010000019">
    <property type="protein sequence ID" value="CAH6723713.1"/>
    <property type="molecule type" value="Genomic_DNA"/>
</dbReference>
<organism evidence="1 2">
    <name type="scientific">[Candida] jaroonii</name>
    <dbReference type="NCBI Taxonomy" id="467808"/>
    <lineage>
        <taxon>Eukaryota</taxon>
        <taxon>Fungi</taxon>
        <taxon>Dikarya</taxon>
        <taxon>Ascomycota</taxon>
        <taxon>Saccharomycotina</taxon>
        <taxon>Pichiomycetes</taxon>
        <taxon>Debaryomycetaceae</taxon>
        <taxon>Yamadazyma</taxon>
    </lineage>
</organism>
<name>A0ACA9YGG4_9ASCO</name>
<comment type="caution">
    <text evidence="1">The sequence shown here is derived from an EMBL/GenBank/DDBJ whole genome shotgun (WGS) entry which is preliminary data.</text>
</comment>
<sequence>MKIIDQTKNTIRKQKGKVTKRNQVPGSSKITEFRLVTSKVDIEPQPDLIDEVNLDFTSFLHQELESLMQPAENYGFNITNEFPNQDEDNQNWIDNIMDNISKVSPVESESIFEPLDYQNEFRLVNHYCRSMCEFYSVKEPKWNFYSMVSNHYAYRFTPLRYSLLAWSGLHLSIVEKSTSSLSKTYYKTALTLIMKENFHNSSVPIELLLASAYFLALYDLMEGTGNTVFILKHVWSTLRVGNIFESELNQSNDQKLSAFGYQIITWLIYIDIKSALFIGNINFPDYIFLDDSKNQNLNIQYLTVSEVYESKTVSNIYQHSRHVLSDIYGESYPKKNILTDNTQDKILVLMVKNMLLLGSLIRLRCWLESCGNSTDFDPQSLETKINMLHQESMKLYQYENDKEDVTLFHILIINALIHSSVIYFDRICHPDIRTNDRSQKSADEILKIALKLKNLRGIETPGSLQWPLPMFIAGIETTHDIQKDWISHELDNYEDAGWGSQIGKMKILLQNTWKEQDKVNSRVDVGKLMHDITGYFVM</sequence>
<accession>A0ACA9YGG4</accession>
<dbReference type="Proteomes" id="UP001152531">
    <property type="component" value="Unassembled WGS sequence"/>
</dbReference>
<evidence type="ECO:0000313" key="2">
    <source>
        <dbReference type="Proteomes" id="UP001152531"/>
    </source>
</evidence>
<keyword evidence="2" id="KW-1185">Reference proteome</keyword>
<reference evidence="1" key="1">
    <citation type="submission" date="2022-06" db="EMBL/GenBank/DDBJ databases">
        <authorList>
            <person name="Legras J.-L."/>
            <person name="Devillers H."/>
            <person name="Grondin C."/>
        </authorList>
    </citation>
    <scope>NUCLEOTIDE SEQUENCE</scope>
    <source>
        <strain evidence="1">CLIB 1444</strain>
    </source>
</reference>